<feature type="domain" description="Reverse transcriptase Ty1/copia-type" evidence="1">
    <location>
        <begin position="6"/>
        <end position="119"/>
    </location>
</feature>
<accession>A0A371G0G7</accession>
<name>A0A371G0G7_MUCPR</name>
<feature type="non-terminal residue" evidence="2">
    <location>
        <position position="1"/>
    </location>
</feature>
<gene>
    <name evidence="2" type="ORF">CR513_34940</name>
</gene>
<comment type="caution">
    <text evidence="2">The sequence shown here is derived from an EMBL/GenBank/DDBJ whole genome shotgun (WGS) entry which is preliminary data.</text>
</comment>
<dbReference type="OrthoDB" id="414945at2759"/>
<evidence type="ECO:0000259" key="1">
    <source>
        <dbReference type="Pfam" id="PF07727"/>
    </source>
</evidence>
<dbReference type="InterPro" id="IPR013103">
    <property type="entry name" value="RVT_2"/>
</dbReference>
<reference evidence="2" key="1">
    <citation type="submission" date="2018-05" db="EMBL/GenBank/DDBJ databases">
        <title>Draft genome of Mucuna pruriens seed.</title>
        <authorList>
            <person name="Nnadi N.E."/>
            <person name="Vos R."/>
            <person name="Hasami M.H."/>
            <person name="Devisetty U.K."/>
            <person name="Aguiy J.C."/>
        </authorList>
    </citation>
    <scope>NUCLEOTIDE SEQUENCE [LARGE SCALE GENOMIC DNA]</scope>
    <source>
        <strain evidence="2">JCA_2017</strain>
    </source>
</reference>
<keyword evidence="3" id="KW-1185">Reference proteome</keyword>
<protein>
    <recommendedName>
        <fullName evidence="1">Reverse transcriptase Ty1/copia-type domain-containing protein</fullName>
    </recommendedName>
</protein>
<dbReference type="Pfam" id="PF07727">
    <property type="entry name" value="RVT_2"/>
    <property type="match status" value="1"/>
</dbReference>
<dbReference type="AlphaFoldDB" id="A0A371G0G7"/>
<evidence type="ECO:0000313" key="2">
    <source>
        <dbReference type="EMBL" id="RDX84065.1"/>
    </source>
</evidence>
<dbReference type="STRING" id="157652.A0A371G0G7"/>
<dbReference type="EMBL" id="QJKJ01007162">
    <property type="protein sequence ID" value="RDX84065.1"/>
    <property type="molecule type" value="Genomic_DNA"/>
</dbReference>
<dbReference type="Proteomes" id="UP000257109">
    <property type="component" value="Unassembled WGS sequence"/>
</dbReference>
<organism evidence="2 3">
    <name type="scientific">Mucuna pruriens</name>
    <name type="common">Velvet bean</name>
    <name type="synonym">Dolichos pruriens</name>
    <dbReference type="NCBI Taxonomy" id="157652"/>
    <lineage>
        <taxon>Eukaryota</taxon>
        <taxon>Viridiplantae</taxon>
        <taxon>Streptophyta</taxon>
        <taxon>Embryophyta</taxon>
        <taxon>Tracheophyta</taxon>
        <taxon>Spermatophyta</taxon>
        <taxon>Magnoliopsida</taxon>
        <taxon>eudicotyledons</taxon>
        <taxon>Gunneridae</taxon>
        <taxon>Pentapetalae</taxon>
        <taxon>rosids</taxon>
        <taxon>fabids</taxon>
        <taxon>Fabales</taxon>
        <taxon>Fabaceae</taxon>
        <taxon>Papilionoideae</taxon>
        <taxon>50 kb inversion clade</taxon>
        <taxon>NPAAA clade</taxon>
        <taxon>indigoferoid/millettioid clade</taxon>
        <taxon>Phaseoleae</taxon>
        <taxon>Mucuna</taxon>
    </lineage>
</organism>
<sequence length="139" mass="16634">MKYKYDETLERYKERLVVKGYTHTYGINYEKTFDLVAKINTMRFDVKNAFLHGDPEEEICIEIPLGFYSHNEKNKVCRLKKALYGLKQSPQTWFGRFSQVMISLEYKQSQDDHTLFIKHSLGAKLHPFPSLCRQYDYYK</sequence>
<proteinExistence type="predicted"/>
<evidence type="ECO:0000313" key="3">
    <source>
        <dbReference type="Proteomes" id="UP000257109"/>
    </source>
</evidence>